<dbReference type="Proteomes" id="UP000216311">
    <property type="component" value="Unassembled WGS sequence"/>
</dbReference>
<evidence type="ECO:0000256" key="8">
    <source>
        <dbReference type="SAM" id="MobiDB-lite"/>
    </source>
</evidence>
<comment type="caution">
    <text evidence="9">The sequence shown here is derived from an EMBL/GenBank/DDBJ whole genome shotgun (WGS) entry which is preliminary data.</text>
</comment>
<keyword evidence="2 5" id="KW-0808">Transferase</keyword>
<dbReference type="SUPFAM" id="SSF53335">
    <property type="entry name" value="S-adenosyl-L-methionine-dependent methyltransferases"/>
    <property type="match status" value="1"/>
</dbReference>
<keyword evidence="3 5" id="KW-0949">S-adenosyl-L-methionine</keyword>
<keyword evidence="10" id="KW-1185">Reference proteome</keyword>
<evidence type="ECO:0000256" key="4">
    <source>
        <dbReference type="ARBA" id="ARBA00022747"/>
    </source>
</evidence>
<evidence type="ECO:0000256" key="2">
    <source>
        <dbReference type="ARBA" id="ARBA00022679"/>
    </source>
</evidence>
<dbReference type="AlphaFoldDB" id="A0A255H4Y9"/>
<gene>
    <name evidence="9" type="ORF">CGZ93_07500</name>
</gene>
<reference evidence="9 10" key="1">
    <citation type="submission" date="2017-07" db="EMBL/GenBank/DDBJ databases">
        <title>Draft whole genome sequences of clinical Proprionibacteriaceae strains.</title>
        <authorList>
            <person name="Bernier A.-M."/>
            <person name="Bernard K."/>
            <person name="Domingo M.-C."/>
        </authorList>
    </citation>
    <scope>NUCLEOTIDE SEQUENCE [LARGE SCALE GENOMIC DNA]</scope>
    <source>
        <strain evidence="9 10">NML 130396</strain>
    </source>
</reference>
<evidence type="ECO:0000256" key="3">
    <source>
        <dbReference type="ARBA" id="ARBA00022691"/>
    </source>
</evidence>
<dbReference type="InterPro" id="IPR029063">
    <property type="entry name" value="SAM-dependent_MTases_sf"/>
</dbReference>
<evidence type="ECO:0000256" key="5">
    <source>
        <dbReference type="PROSITE-ProRule" id="PRU01016"/>
    </source>
</evidence>
<dbReference type="GO" id="GO:0003886">
    <property type="term" value="F:DNA (cytosine-5-)-methyltransferase activity"/>
    <property type="evidence" value="ECO:0007669"/>
    <property type="project" value="UniProtKB-EC"/>
</dbReference>
<feature type="active site" evidence="5">
    <location>
        <position position="101"/>
    </location>
</feature>
<protein>
    <recommendedName>
        <fullName evidence="7">Cytosine-specific methyltransferase</fullName>
        <ecNumber evidence="7">2.1.1.37</ecNumber>
    </recommendedName>
</protein>
<dbReference type="EMBL" id="NMVQ01000010">
    <property type="protein sequence ID" value="OYO22687.1"/>
    <property type="molecule type" value="Genomic_DNA"/>
</dbReference>
<dbReference type="NCBIfam" id="TIGR00675">
    <property type="entry name" value="dcm"/>
    <property type="match status" value="1"/>
</dbReference>
<dbReference type="PROSITE" id="PS51679">
    <property type="entry name" value="SAM_MT_C5"/>
    <property type="match status" value="1"/>
</dbReference>
<evidence type="ECO:0000256" key="6">
    <source>
        <dbReference type="RuleBase" id="RU000416"/>
    </source>
</evidence>
<dbReference type="InterPro" id="IPR050390">
    <property type="entry name" value="C5-Methyltransferase"/>
</dbReference>
<comment type="similarity">
    <text evidence="5 6">Belongs to the class I-like SAM-binding methyltransferase superfamily. C5-methyltransferase family.</text>
</comment>
<organism evidence="9 10">
    <name type="scientific">Enemella dayhoffiae</name>
    <dbReference type="NCBI Taxonomy" id="2016507"/>
    <lineage>
        <taxon>Bacteria</taxon>
        <taxon>Bacillati</taxon>
        <taxon>Actinomycetota</taxon>
        <taxon>Actinomycetes</taxon>
        <taxon>Propionibacteriales</taxon>
        <taxon>Propionibacteriaceae</taxon>
        <taxon>Enemella</taxon>
    </lineage>
</organism>
<dbReference type="InterPro" id="IPR018117">
    <property type="entry name" value="C5_DNA_meth_AS"/>
</dbReference>
<dbReference type="InterPro" id="IPR001525">
    <property type="entry name" value="C5_MeTfrase"/>
</dbReference>
<dbReference type="EC" id="2.1.1.37" evidence="7"/>
<accession>A0A255H4Y9</accession>
<evidence type="ECO:0000256" key="7">
    <source>
        <dbReference type="RuleBase" id="RU000417"/>
    </source>
</evidence>
<dbReference type="Pfam" id="PF00145">
    <property type="entry name" value="DNA_methylase"/>
    <property type="match status" value="1"/>
</dbReference>
<dbReference type="GO" id="GO:0009307">
    <property type="term" value="P:DNA restriction-modification system"/>
    <property type="evidence" value="ECO:0007669"/>
    <property type="project" value="UniProtKB-KW"/>
</dbReference>
<dbReference type="OrthoDB" id="9813719at2"/>
<proteinExistence type="inferred from homology"/>
<evidence type="ECO:0000313" key="9">
    <source>
        <dbReference type="EMBL" id="OYO22687.1"/>
    </source>
</evidence>
<name>A0A255H4Y9_9ACTN</name>
<dbReference type="Gene3D" id="3.40.50.150">
    <property type="entry name" value="Vaccinia Virus protein VP39"/>
    <property type="match status" value="1"/>
</dbReference>
<dbReference type="PANTHER" id="PTHR10629">
    <property type="entry name" value="CYTOSINE-SPECIFIC METHYLTRANSFERASE"/>
    <property type="match status" value="1"/>
</dbReference>
<evidence type="ECO:0000256" key="1">
    <source>
        <dbReference type="ARBA" id="ARBA00022603"/>
    </source>
</evidence>
<keyword evidence="1 5" id="KW-0489">Methyltransferase</keyword>
<keyword evidence="4" id="KW-0680">Restriction system</keyword>
<feature type="region of interest" description="Disordered" evidence="8">
    <location>
        <begin position="315"/>
        <end position="335"/>
    </location>
</feature>
<dbReference type="Gene3D" id="3.90.120.10">
    <property type="entry name" value="DNA Methylase, subunit A, domain 2"/>
    <property type="match status" value="1"/>
</dbReference>
<comment type="catalytic activity">
    <reaction evidence="7">
        <text>a 2'-deoxycytidine in DNA + S-adenosyl-L-methionine = a 5-methyl-2'-deoxycytidine in DNA + S-adenosyl-L-homocysteine + H(+)</text>
        <dbReference type="Rhea" id="RHEA:13681"/>
        <dbReference type="Rhea" id="RHEA-COMP:11369"/>
        <dbReference type="Rhea" id="RHEA-COMP:11370"/>
        <dbReference type="ChEBI" id="CHEBI:15378"/>
        <dbReference type="ChEBI" id="CHEBI:57856"/>
        <dbReference type="ChEBI" id="CHEBI:59789"/>
        <dbReference type="ChEBI" id="CHEBI:85452"/>
        <dbReference type="ChEBI" id="CHEBI:85454"/>
        <dbReference type="EC" id="2.1.1.37"/>
    </reaction>
</comment>
<dbReference type="PROSITE" id="PS00094">
    <property type="entry name" value="C5_MTASE_1"/>
    <property type="match status" value="1"/>
</dbReference>
<sequence length="443" mass="48252">MTLGLRRRPVAVDLYAGAGGLSFGAERAGFDVIAAAEFDPVHALVHRYNMPNTPVLCRDLREGSPEQVANEIVALARVGLVQHGRADEELSIDAIIGGPPCQGFSVGGVRDLTDERNNQLLRFVDLVVAMQPRVFCLENVAGLLEPRFKELREEAVRRLTIDGGYVLNEFENVVNAADYGVPQSRRRVIMMGSREGSAPTLEAPHVERVTVADAFAGLPELAKYRRLLASDEVQLDEEDLAGLLDAESLYAKGLVGVTVDPIDMSVPRRYDPGVLTGSLRTVHTQKTVQRFARTPQGEAEKVSRLFRLSPSGQARTLRAGTGTDRGSHTSPRPIHPAKNRVITVREAARLHGYPDWFRFNTTNWHGHRQVGNSVPPPLAAAAGRALIAALGVEGLVRPTDSLALGDPAWLSCNVTQARAELRSQSDEWEQCAISAPHSEPARV</sequence>
<dbReference type="GO" id="GO:0032259">
    <property type="term" value="P:methylation"/>
    <property type="evidence" value="ECO:0007669"/>
    <property type="project" value="UniProtKB-KW"/>
</dbReference>
<dbReference type="PANTHER" id="PTHR10629:SF52">
    <property type="entry name" value="DNA (CYTOSINE-5)-METHYLTRANSFERASE 1"/>
    <property type="match status" value="1"/>
</dbReference>
<dbReference type="PRINTS" id="PR00105">
    <property type="entry name" value="C5METTRFRASE"/>
</dbReference>
<dbReference type="RefSeq" id="WP_094363532.1">
    <property type="nucleotide sequence ID" value="NZ_NMVQ01000010.1"/>
</dbReference>
<evidence type="ECO:0000313" key="10">
    <source>
        <dbReference type="Proteomes" id="UP000216311"/>
    </source>
</evidence>